<dbReference type="Pfam" id="PF12607">
    <property type="entry name" value="DUF3772"/>
    <property type="match status" value="1"/>
</dbReference>
<reference evidence="12 13" key="1">
    <citation type="submission" date="2019-06" db="EMBL/GenBank/DDBJ databases">
        <title>New taxonomy in bacterial strain CC-CFT640, isolated from vineyard.</title>
        <authorList>
            <person name="Lin S.-Y."/>
            <person name="Tsai C.-F."/>
            <person name="Young C.-C."/>
        </authorList>
    </citation>
    <scope>NUCLEOTIDE SEQUENCE [LARGE SCALE GENOMIC DNA]</scope>
    <source>
        <strain evidence="12 13">CC-CFT640</strain>
    </source>
</reference>
<dbReference type="InterPro" id="IPR006685">
    <property type="entry name" value="MscS_channel_2nd"/>
</dbReference>
<dbReference type="EMBL" id="VDUZ01000016">
    <property type="protein sequence ID" value="TXL74781.1"/>
    <property type="molecule type" value="Genomic_DNA"/>
</dbReference>
<proteinExistence type="inferred from homology"/>
<organism evidence="12 13">
    <name type="scientific">Vineibacter terrae</name>
    <dbReference type="NCBI Taxonomy" id="2586908"/>
    <lineage>
        <taxon>Bacteria</taxon>
        <taxon>Pseudomonadati</taxon>
        <taxon>Pseudomonadota</taxon>
        <taxon>Alphaproteobacteria</taxon>
        <taxon>Hyphomicrobiales</taxon>
        <taxon>Vineibacter</taxon>
    </lineage>
</organism>
<evidence type="ECO:0000259" key="11">
    <source>
        <dbReference type="Pfam" id="PF21082"/>
    </source>
</evidence>
<keyword evidence="5 8" id="KW-1133">Transmembrane helix</keyword>
<evidence type="ECO:0000259" key="10">
    <source>
        <dbReference type="Pfam" id="PF12607"/>
    </source>
</evidence>
<dbReference type="PANTHER" id="PTHR30347:SF1">
    <property type="entry name" value="MECHANOSENSITIVE CHANNEL MSCK"/>
    <property type="match status" value="1"/>
</dbReference>
<evidence type="ECO:0000256" key="7">
    <source>
        <dbReference type="SAM" id="MobiDB-lite"/>
    </source>
</evidence>
<keyword evidence="6 8" id="KW-0472">Membrane</keyword>
<keyword evidence="13" id="KW-1185">Reference proteome</keyword>
<feature type="transmembrane region" description="Helical" evidence="8">
    <location>
        <begin position="534"/>
        <end position="556"/>
    </location>
</feature>
<feature type="transmembrane region" description="Helical" evidence="8">
    <location>
        <begin position="378"/>
        <end position="397"/>
    </location>
</feature>
<evidence type="ECO:0000256" key="4">
    <source>
        <dbReference type="ARBA" id="ARBA00022692"/>
    </source>
</evidence>
<comment type="caution">
    <text evidence="12">The sequence shown here is derived from an EMBL/GenBank/DDBJ whole genome shotgun (WGS) entry which is preliminary data.</text>
</comment>
<feature type="transmembrane region" description="Helical" evidence="8">
    <location>
        <begin position="451"/>
        <end position="475"/>
    </location>
</feature>
<dbReference type="GO" id="GO:0008381">
    <property type="term" value="F:mechanosensitive monoatomic ion channel activity"/>
    <property type="evidence" value="ECO:0007669"/>
    <property type="project" value="UniProtKB-ARBA"/>
</dbReference>
<dbReference type="Proteomes" id="UP000321638">
    <property type="component" value="Unassembled WGS sequence"/>
</dbReference>
<dbReference type="SUPFAM" id="SSF50182">
    <property type="entry name" value="Sm-like ribonucleoproteins"/>
    <property type="match status" value="1"/>
</dbReference>
<dbReference type="AlphaFoldDB" id="A0A5C8PLS7"/>
<feature type="region of interest" description="Disordered" evidence="7">
    <location>
        <begin position="127"/>
        <end position="151"/>
    </location>
</feature>
<dbReference type="InterPro" id="IPR010920">
    <property type="entry name" value="LSM_dom_sf"/>
</dbReference>
<dbReference type="Gene3D" id="3.30.70.100">
    <property type="match status" value="1"/>
</dbReference>
<dbReference type="GO" id="GO:0005886">
    <property type="term" value="C:plasma membrane"/>
    <property type="evidence" value="ECO:0007669"/>
    <property type="project" value="UniProtKB-SubCell"/>
</dbReference>
<dbReference type="SUPFAM" id="SSF82861">
    <property type="entry name" value="Mechanosensitive channel protein MscS (YggB), transmembrane region"/>
    <property type="match status" value="1"/>
</dbReference>
<gene>
    <name evidence="12" type="ORF">FHP25_15300</name>
</gene>
<dbReference type="PANTHER" id="PTHR30347">
    <property type="entry name" value="POTASSIUM CHANNEL RELATED"/>
    <property type="match status" value="1"/>
</dbReference>
<dbReference type="SUPFAM" id="SSF82689">
    <property type="entry name" value="Mechanosensitive channel protein MscS (YggB), C-terminal domain"/>
    <property type="match status" value="1"/>
</dbReference>
<dbReference type="InterPro" id="IPR052702">
    <property type="entry name" value="MscS-like_channel"/>
</dbReference>
<evidence type="ECO:0000256" key="6">
    <source>
        <dbReference type="ARBA" id="ARBA00023136"/>
    </source>
</evidence>
<accession>A0A5C8PLS7</accession>
<feature type="domain" description="DUF3772" evidence="10">
    <location>
        <begin position="170"/>
        <end position="215"/>
    </location>
</feature>
<feature type="domain" description="Mechanosensitive ion channel MscS" evidence="9">
    <location>
        <begin position="670"/>
        <end position="735"/>
    </location>
</feature>
<feature type="transmembrane region" description="Helical" evidence="8">
    <location>
        <begin position="252"/>
        <end position="269"/>
    </location>
</feature>
<dbReference type="InterPro" id="IPR006686">
    <property type="entry name" value="MscS_channel_CS"/>
</dbReference>
<feature type="transmembrane region" description="Helical" evidence="8">
    <location>
        <begin position="289"/>
        <end position="313"/>
    </location>
</feature>
<evidence type="ECO:0000256" key="8">
    <source>
        <dbReference type="SAM" id="Phobius"/>
    </source>
</evidence>
<feature type="transmembrane region" description="Helical" evidence="8">
    <location>
        <begin position="653"/>
        <end position="682"/>
    </location>
</feature>
<dbReference type="PROSITE" id="PS01246">
    <property type="entry name" value="UPF0003"/>
    <property type="match status" value="1"/>
</dbReference>
<dbReference type="Gene3D" id="2.30.30.60">
    <property type="match status" value="1"/>
</dbReference>
<evidence type="ECO:0000256" key="2">
    <source>
        <dbReference type="ARBA" id="ARBA00008017"/>
    </source>
</evidence>
<evidence type="ECO:0000256" key="1">
    <source>
        <dbReference type="ARBA" id="ARBA00004651"/>
    </source>
</evidence>
<name>A0A5C8PLS7_9HYPH</name>
<feature type="transmembrane region" description="Helical" evidence="8">
    <location>
        <begin position="481"/>
        <end position="500"/>
    </location>
</feature>
<dbReference type="InterPro" id="IPR022249">
    <property type="entry name" value="DUF3772"/>
</dbReference>
<dbReference type="Pfam" id="PF21082">
    <property type="entry name" value="MS_channel_3rd"/>
    <property type="match status" value="1"/>
</dbReference>
<feature type="transmembrane region" description="Helical" evidence="8">
    <location>
        <begin position="581"/>
        <end position="602"/>
    </location>
</feature>
<comment type="subcellular location">
    <subcellularLocation>
        <location evidence="1">Cell membrane</location>
        <topology evidence="1">Multi-pass membrane protein</topology>
    </subcellularLocation>
</comment>
<comment type="similarity">
    <text evidence="2">Belongs to the MscS (TC 1.A.23) family.</text>
</comment>
<feature type="transmembrane region" description="Helical" evidence="8">
    <location>
        <begin position="623"/>
        <end position="647"/>
    </location>
</feature>
<dbReference type="Gene3D" id="1.10.287.1260">
    <property type="match status" value="1"/>
</dbReference>
<evidence type="ECO:0000256" key="3">
    <source>
        <dbReference type="ARBA" id="ARBA00022475"/>
    </source>
</evidence>
<dbReference type="InterPro" id="IPR049278">
    <property type="entry name" value="MS_channel_C"/>
</dbReference>
<feature type="domain" description="Mechanosensitive ion channel MscS C-terminal" evidence="11">
    <location>
        <begin position="744"/>
        <end position="825"/>
    </location>
</feature>
<dbReference type="OrthoDB" id="9799209at2"/>
<evidence type="ECO:0000313" key="12">
    <source>
        <dbReference type="EMBL" id="TXL74781.1"/>
    </source>
</evidence>
<dbReference type="InterPro" id="IPR011014">
    <property type="entry name" value="MscS_channel_TM-2"/>
</dbReference>
<dbReference type="InterPro" id="IPR023408">
    <property type="entry name" value="MscS_beta-dom_sf"/>
</dbReference>
<protein>
    <submittedName>
        <fullName evidence="12">Mechanosensitive ion channel family protein</fullName>
    </submittedName>
</protein>
<evidence type="ECO:0000259" key="9">
    <source>
        <dbReference type="Pfam" id="PF00924"/>
    </source>
</evidence>
<sequence>MCAAAMRPQRWHVAGPYLAIPQFASMTKLLRFILIGVLWLAFPAVVLGQASPPPSSGEQRPFGLMVETWTRALDQIAQEAGRPNLIDAEIERLRNETTMIRQAASRAAEQARDEGSSLRTLLAPLEARPDPALGTKTPDAPPTDQAPESEALKAQRDRLRANLALVDARVKQAELIIARADQLTAQIAKARSDQFARIVLRRKHPPLAPSTWLRLGDDIDFAWKTQMEAWRALADSGAMTAALKDAEHRGRTIASVIGLAICWLGLVWLRHYHGRGQAITEPSYRERAIAALLDGVGMVALPVLGVLLAVSWLPSVEASPEAMRPALTTLLNVAYNAIFFLVVYGLSEASLTPRRPTWRLLPFSAHSAEVFCARIQRLAGFVSLAGPITAFWLLQLPGGTVEVARLASVLGFAVAVGLLAFGQPALRSDAWQSSEVAEGDTPRLIGGYPWLLGRLGLSVLLIAIVVAALLGYTALAVHASSALLGSVLVVVIAMIVHALVRDVVHAAGAPDTPPGRWLRRVFGLAPDAPIHGPFAIVMLADLLLLVIVCVLVPVLWGADLDDILDKAKRLLTGFSIGQHRISPIDMVVALLVFVAAITAVRLARRGLRERFLPSLNMQDDIRLTIDSMVNYVGFIAAVLLAISALGIDFTNLALIVGALSVGIGLGLQNLANNTISGVVLLLERPIKVGDRVIVGRHEGIVRRINVRATEIETGQRAMVIVPNSEFLQSAVVNWTYADNVGRIDLPISVVHGSDADKVEAILRQAAEDNPHTVAVPRALVMFKTISPVGLEFELRAHVDNVANTVAAQNALNRSILAGLAEAGIALAAVPPPAVRPPPAAT</sequence>
<dbReference type="Pfam" id="PF00924">
    <property type="entry name" value="MS_channel_2nd"/>
    <property type="match status" value="1"/>
</dbReference>
<evidence type="ECO:0000313" key="13">
    <source>
        <dbReference type="Proteomes" id="UP000321638"/>
    </source>
</evidence>
<feature type="transmembrane region" description="Helical" evidence="8">
    <location>
        <begin position="333"/>
        <end position="351"/>
    </location>
</feature>
<evidence type="ECO:0000256" key="5">
    <source>
        <dbReference type="ARBA" id="ARBA00022989"/>
    </source>
</evidence>
<keyword evidence="3" id="KW-1003">Cell membrane</keyword>
<keyword evidence="4 8" id="KW-0812">Transmembrane</keyword>
<feature type="transmembrane region" description="Helical" evidence="8">
    <location>
        <begin position="403"/>
        <end position="422"/>
    </location>
</feature>
<dbReference type="InterPro" id="IPR011066">
    <property type="entry name" value="MscS_channel_C_sf"/>
</dbReference>